<dbReference type="SUPFAM" id="SSF53300">
    <property type="entry name" value="vWA-like"/>
    <property type="match status" value="1"/>
</dbReference>
<dbReference type="EMBL" id="CAKKNE010000001">
    <property type="protein sequence ID" value="CAH0364569.1"/>
    <property type="molecule type" value="Genomic_DNA"/>
</dbReference>
<proteinExistence type="predicted"/>
<evidence type="ECO:0008006" key="4">
    <source>
        <dbReference type="Google" id="ProtNLM"/>
    </source>
</evidence>
<evidence type="ECO:0000313" key="3">
    <source>
        <dbReference type="Proteomes" id="UP000789595"/>
    </source>
</evidence>
<accession>A0A7S4A5A1</accession>
<organism evidence="1">
    <name type="scientific">Pelagomonas calceolata</name>
    <dbReference type="NCBI Taxonomy" id="35677"/>
    <lineage>
        <taxon>Eukaryota</taxon>
        <taxon>Sar</taxon>
        <taxon>Stramenopiles</taxon>
        <taxon>Ochrophyta</taxon>
        <taxon>Pelagophyceae</taxon>
        <taxon>Pelagomonadales</taxon>
        <taxon>Pelagomonadaceae</taxon>
        <taxon>Pelagomonas</taxon>
    </lineage>
</organism>
<evidence type="ECO:0000313" key="2">
    <source>
        <dbReference type="EMBL" id="CAH0364569.1"/>
    </source>
</evidence>
<keyword evidence="3" id="KW-1185">Reference proteome</keyword>
<dbReference type="Proteomes" id="UP000789595">
    <property type="component" value="Unassembled WGS sequence"/>
</dbReference>
<evidence type="ECO:0000313" key="1">
    <source>
        <dbReference type="EMBL" id="CAE0704149.1"/>
    </source>
</evidence>
<dbReference type="AlphaFoldDB" id="A0A7S4A5A1"/>
<reference evidence="2" key="2">
    <citation type="submission" date="2021-11" db="EMBL/GenBank/DDBJ databases">
        <authorList>
            <consortium name="Genoscope - CEA"/>
            <person name="William W."/>
        </authorList>
    </citation>
    <scope>NUCLEOTIDE SEQUENCE</scope>
</reference>
<gene>
    <name evidence="1" type="ORF">PCAL00307_LOCUS19597</name>
    <name evidence="2" type="ORF">PECAL_1P09390</name>
</gene>
<name>A0A7S4A5A1_9STRA</name>
<dbReference type="Gene3D" id="3.40.50.410">
    <property type="entry name" value="von Willebrand factor, type A domain"/>
    <property type="match status" value="1"/>
</dbReference>
<protein>
    <recommendedName>
        <fullName evidence="4">VWFA domain-containing protein</fullName>
    </recommendedName>
</protein>
<dbReference type="EMBL" id="HBIW01022731">
    <property type="protein sequence ID" value="CAE0704149.1"/>
    <property type="molecule type" value="Transcribed_RNA"/>
</dbReference>
<sequence length="675" mass="73819">MRPAELRSPSAQGAARRKGTSSLWLKRNWVLLALFALALASAGLSIRLFIVPCDEKTSYETTNITTVVNLTTYENRTVLENVTVTETVFQLENITTSENVTREISYNVTTEVTTTHNITTQQPVDVVIALDASHSVSDTSWAAENQAGRELLRGLRDSLTGDLRAGVAVWANDGAVRQTLTEVGEATVDAMADFARLPYCGAVPGPYSPKAEQYSQAFCQGDPPGVQDADHAYDLRHDSTMGLIGVHTYYAQALLKCFEELTSDEDAFKLCVVVTDGQISEDRYAQCDAGIRRSTMTYTSAMSGDFYDAGAELYRVDGDPVCTDGLADNRWISPAAFEFCQSRSMTECTVDSITQALKANGIKVLNVLVSETEDQSSYEPRMSELSSCDSTMLDPDCPYLQAQADFASLALAASNIAEDVAVLVETVTTTVEETTEVTEEVTEVQTSQEEVTREVEVESIETRTSEELVTKIEKSTEPTEVTESNVTQKTICTGSPISFTLLVLCLPFLVYLFLKPLLNCLENCCCPRSSEDAEPLVMHANPAFGLDLEASQARAAARAPRRRSTIDKMLMRARHLRKKKNVGDADPAAAPAPLRTAAPVTTEQPTRRRSAVAALARDAETEWASGVAAVYDGDDWQESVADFFIGLVFCRFCRSSAEPAEGKNPFEEESKEDIF</sequence>
<reference evidence="1" key="1">
    <citation type="submission" date="2021-01" db="EMBL/GenBank/DDBJ databases">
        <authorList>
            <person name="Corre E."/>
            <person name="Pelletier E."/>
            <person name="Niang G."/>
            <person name="Scheremetjew M."/>
            <person name="Finn R."/>
            <person name="Kale V."/>
            <person name="Holt S."/>
            <person name="Cochrane G."/>
            <person name="Meng A."/>
            <person name="Brown T."/>
            <person name="Cohen L."/>
        </authorList>
    </citation>
    <scope>NUCLEOTIDE SEQUENCE</scope>
    <source>
        <strain evidence="1">CCMP1756</strain>
    </source>
</reference>
<dbReference type="InterPro" id="IPR036465">
    <property type="entry name" value="vWFA_dom_sf"/>
</dbReference>